<evidence type="ECO:0000313" key="2">
    <source>
        <dbReference type="WBParaSite" id="ES5_v2.g13408.t1"/>
    </source>
</evidence>
<sequence length="400" mass="45351">MSHEFPHDKSPEHHQISSFHHEEPVDPFGGGHGDRHNVVLGRNKEELLVDLDSPEPIAHPHQNYISSDINTDPEPPNVNYHHFQAERKDDSPDFHTEPRLDSPEIFGERKHDIHDYVPHSDFNIDPVPPNVNLHQFHTEHKVESPKHNFDEYKFDSPQQHRYEEHKIESSHFPDEPKPAHKHEDAEYAPPARYSPPSEDDRRHIEENIDAAVDATHDEVDAILERLHTPDPAEVAVPPVPEDDISPSGDSGRDTLGHLAGETYSEHEINMPTSDSTHGMRENSPNEDTFDRRGPLTIPSHAEKKDDSPAKEKAPSAPSNNEDDYEPVSESSNFNQIPPRPPTPPKDLNDEDVNPKALDLGPAPVHHYEKSPDDTTGLKPILKHHSDVEPWLTNQHVDQRG</sequence>
<dbReference type="WBParaSite" id="ES5_v2.g13408.t1">
    <property type="protein sequence ID" value="ES5_v2.g13408.t1"/>
    <property type="gene ID" value="ES5_v2.g13408"/>
</dbReference>
<dbReference type="Proteomes" id="UP000887579">
    <property type="component" value="Unplaced"/>
</dbReference>
<organism evidence="1 2">
    <name type="scientific">Panagrolaimus sp. ES5</name>
    <dbReference type="NCBI Taxonomy" id="591445"/>
    <lineage>
        <taxon>Eukaryota</taxon>
        <taxon>Metazoa</taxon>
        <taxon>Ecdysozoa</taxon>
        <taxon>Nematoda</taxon>
        <taxon>Chromadorea</taxon>
        <taxon>Rhabditida</taxon>
        <taxon>Tylenchina</taxon>
        <taxon>Panagrolaimomorpha</taxon>
        <taxon>Panagrolaimoidea</taxon>
        <taxon>Panagrolaimidae</taxon>
        <taxon>Panagrolaimus</taxon>
    </lineage>
</organism>
<reference evidence="2" key="1">
    <citation type="submission" date="2022-11" db="UniProtKB">
        <authorList>
            <consortium name="WormBaseParasite"/>
        </authorList>
    </citation>
    <scope>IDENTIFICATION</scope>
</reference>
<accession>A0AC34F8E3</accession>
<protein>
    <submittedName>
        <fullName evidence="2">Uncharacterized protein</fullName>
    </submittedName>
</protein>
<name>A0AC34F8E3_9BILA</name>
<proteinExistence type="predicted"/>
<evidence type="ECO:0000313" key="1">
    <source>
        <dbReference type="Proteomes" id="UP000887579"/>
    </source>
</evidence>